<feature type="compositionally biased region" description="Basic and acidic residues" evidence="1">
    <location>
        <begin position="11"/>
        <end position="33"/>
    </location>
</feature>
<reference evidence="2 3" key="1">
    <citation type="journal article" date="2018" name="Biotechnol. Biofuels">
        <title>Integrative visual omics of the white-rot fungus Polyporus brumalis exposes the biotechnological potential of its oxidative enzymes for delignifying raw plant biomass.</title>
        <authorList>
            <person name="Miyauchi S."/>
            <person name="Rancon A."/>
            <person name="Drula E."/>
            <person name="Hage H."/>
            <person name="Chaduli D."/>
            <person name="Favel A."/>
            <person name="Grisel S."/>
            <person name="Henrissat B."/>
            <person name="Herpoel-Gimbert I."/>
            <person name="Ruiz-Duenas F.J."/>
            <person name="Chevret D."/>
            <person name="Hainaut M."/>
            <person name="Lin J."/>
            <person name="Wang M."/>
            <person name="Pangilinan J."/>
            <person name="Lipzen A."/>
            <person name="Lesage-Meessen L."/>
            <person name="Navarro D."/>
            <person name="Riley R."/>
            <person name="Grigoriev I.V."/>
            <person name="Zhou S."/>
            <person name="Raouche S."/>
            <person name="Rosso M.N."/>
        </authorList>
    </citation>
    <scope>NUCLEOTIDE SEQUENCE [LARGE SCALE GENOMIC DNA]</scope>
    <source>
        <strain evidence="2 3">BRFM 1820</strain>
    </source>
</reference>
<feature type="non-terminal residue" evidence="2">
    <location>
        <position position="225"/>
    </location>
</feature>
<keyword evidence="3" id="KW-1185">Reference proteome</keyword>
<evidence type="ECO:0000313" key="2">
    <source>
        <dbReference type="EMBL" id="RDX47633.1"/>
    </source>
</evidence>
<dbReference type="AlphaFoldDB" id="A0A371D514"/>
<evidence type="ECO:0000256" key="1">
    <source>
        <dbReference type="SAM" id="MobiDB-lite"/>
    </source>
</evidence>
<dbReference type="STRING" id="139420.A0A371D514"/>
<feature type="non-terminal residue" evidence="2">
    <location>
        <position position="1"/>
    </location>
</feature>
<dbReference type="Proteomes" id="UP000256964">
    <property type="component" value="Unassembled WGS sequence"/>
</dbReference>
<evidence type="ECO:0000313" key="3">
    <source>
        <dbReference type="Proteomes" id="UP000256964"/>
    </source>
</evidence>
<accession>A0A371D514</accession>
<organism evidence="2 3">
    <name type="scientific">Lentinus brumalis</name>
    <dbReference type="NCBI Taxonomy" id="2498619"/>
    <lineage>
        <taxon>Eukaryota</taxon>
        <taxon>Fungi</taxon>
        <taxon>Dikarya</taxon>
        <taxon>Basidiomycota</taxon>
        <taxon>Agaricomycotina</taxon>
        <taxon>Agaricomycetes</taxon>
        <taxon>Polyporales</taxon>
        <taxon>Polyporaceae</taxon>
        <taxon>Lentinus</taxon>
    </lineage>
</organism>
<protein>
    <submittedName>
        <fullName evidence="2">Uncharacterized protein</fullName>
    </submittedName>
</protein>
<proteinExistence type="predicted"/>
<name>A0A371D514_9APHY</name>
<dbReference type="EMBL" id="KZ857417">
    <property type="protein sequence ID" value="RDX47633.1"/>
    <property type="molecule type" value="Genomic_DNA"/>
</dbReference>
<feature type="region of interest" description="Disordered" evidence="1">
    <location>
        <begin position="1"/>
        <end position="33"/>
    </location>
</feature>
<gene>
    <name evidence="2" type="ORF">OH76DRAFT_1325377</name>
</gene>
<sequence>EIKAEWNTMTPEEKAEAVEGPREALQEDRETRATARHNSNIAAFHDSQTTLAGVHEDLRRLRARTGMEMALVAVRSEQEHLQEPSTFTTSDKMDEYLNLSYNTGIDEIAMRYESYVLSGIDRARSRRLSTRSFVSLISAALHHRVLVAHTVLGEITGFKAKKLYYADFGKNITRKWGVVIVNWPLKQFLPPSKIRTMAELEKLEEAWNNGTCRFRKLSAAEFEAW</sequence>
<dbReference type="OrthoDB" id="2730500at2759"/>